<feature type="domain" description="Intradiol ring-cleavage dioxygenases" evidence="2">
    <location>
        <begin position="121"/>
        <end position="207"/>
    </location>
</feature>
<keyword evidence="3" id="KW-0223">Dioxygenase</keyword>
<evidence type="ECO:0000256" key="1">
    <source>
        <dbReference type="SAM" id="MobiDB-lite"/>
    </source>
</evidence>
<organism evidence="3 4">
    <name type="scientific">Citricoccus parietis</name>
    <dbReference type="NCBI Taxonomy" id="592307"/>
    <lineage>
        <taxon>Bacteria</taxon>
        <taxon>Bacillati</taxon>
        <taxon>Actinomycetota</taxon>
        <taxon>Actinomycetes</taxon>
        <taxon>Micrococcales</taxon>
        <taxon>Micrococcaceae</taxon>
        <taxon>Citricoccus</taxon>
    </lineage>
</organism>
<dbReference type="InterPro" id="IPR000627">
    <property type="entry name" value="Intradiol_dOase_C"/>
</dbReference>
<dbReference type="Pfam" id="PF00775">
    <property type="entry name" value="Dioxygenase_C"/>
    <property type="match status" value="1"/>
</dbReference>
<name>A0ABV5G518_9MICC</name>
<dbReference type="InterPro" id="IPR006311">
    <property type="entry name" value="TAT_signal"/>
</dbReference>
<dbReference type="EMBL" id="JBHMFI010000001">
    <property type="protein sequence ID" value="MFB9074041.1"/>
    <property type="molecule type" value="Genomic_DNA"/>
</dbReference>
<sequence length="333" mass="33664">MRRRENSRLFEGRMLDRPEEDVEDQGLAFDLGTLVSRRKALGAFGLGAGAVLLAACAPVSEQTGSAAASASGSASGSPAASSSASSAQADLVETPGETAGPYPGDGSNGPDVLEVSGVERSDITSSIDGGATAEGVPVTLTMNIIDMAGGNVPMTGAAVYVWHCDAAGQYSMYSDAVVEETYLRGVQVVGEDGTVTFTTIFPGCYTGRWPHIHFEVFPDLDSITDATNAVLTSQIAMTEESSSGVFALEAYAGSAENLAQITLASDNVFSDDSAAQQLGTTIGSVQKGYRVTIDVPIDTTTEPAAGGMPPAGGAGGPGGAPPSGGRGGQPPSQ</sequence>
<dbReference type="CDD" id="cd03457">
    <property type="entry name" value="intradiol_dioxygenase_like"/>
    <property type="match status" value="1"/>
</dbReference>
<gene>
    <name evidence="3" type="ORF">ACFFX0_23735</name>
</gene>
<accession>A0ABV5G518</accession>
<dbReference type="PANTHER" id="PTHR34315">
    <property type="match status" value="1"/>
</dbReference>
<dbReference type="PROSITE" id="PS51318">
    <property type="entry name" value="TAT"/>
    <property type="match status" value="1"/>
</dbReference>
<reference evidence="3 4" key="1">
    <citation type="submission" date="2024-09" db="EMBL/GenBank/DDBJ databases">
        <authorList>
            <person name="Sun Q."/>
            <person name="Mori K."/>
        </authorList>
    </citation>
    <scope>NUCLEOTIDE SEQUENCE [LARGE SCALE GENOMIC DNA]</scope>
    <source>
        <strain evidence="3 4">CCM 7609</strain>
    </source>
</reference>
<feature type="compositionally biased region" description="Gly residues" evidence="1">
    <location>
        <begin position="309"/>
        <end position="333"/>
    </location>
</feature>
<feature type="region of interest" description="Disordered" evidence="1">
    <location>
        <begin position="299"/>
        <end position="333"/>
    </location>
</feature>
<dbReference type="Proteomes" id="UP001589575">
    <property type="component" value="Unassembled WGS sequence"/>
</dbReference>
<feature type="region of interest" description="Disordered" evidence="1">
    <location>
        <begin position="67"/>
        <end position="114"/>
    </location>
</feature>
<evidence type="ECO:0000259" key="2">
    <source>
        <dbReference type="Pfam" id="PF00775"/>
    </source>
</evidence>
<evidence type="ECO:0000313" key="4">
    <source>
        <dbReference type="Proteomes" id="UP001589575"/>
    </source>
</evidence>
<feature type="compositionally biased region" description="Low complexity" evidence="1">
    <location>
        <begin position="67"/>
        <end position="87"/>
    </location>
</feature>
<comment type="caution">
    <text evidence="3">The sequence shown here is derived from an EMBL/GenBank/DDBJ whole genome shotgun (WGS) entry which is preliminary data.</text>
</comment>
<keyword evidence="4" id="KW-1185">Reference proteome</keyword>
<dbReference type="InterPro" id="IPR015889">
    <property type="entry name" value="Intradiol_dOase_core"/>
</dbReference>
<dbReference type="PANTHER" id="PTHR34315:SF1">
    <property type="entry name" value="INTRADIOL RING-CLEAVAGE DIOXYGENASES DOMAIN-CONTAINING PROTEIN-RELATED"/>
    <property type="match status" value="1"/>
</dbReference>
<dbReference type="SUPFAM" id="SSF49482">
    <property type="entry name" value="Aromatic compound dioxygenase"/>
    <property type="match status" value="1"/>
</dbReference>
<proteinExistence type="predicted"/>
<protein>
    <submittedName>
        <fullName evidence="3">Intradiol ring-cleavage dioxygenase</fullName>
    </submittedName>
</protein>
<dbReference type="Gene3D" id="2.60.130.10">
    <property type="entry name" value="Aromatic compound dioxygenase"/>
    <property type="match status" value="1"/>
</dbReference>
<evidence type="ECO:0000313" key="3">
    <source>
        <dbReference type="EMBL" id="MFB9074041.1"/>
    </source>
</evidence>
<keyword evidence="3" id="KW-0560">Oxidoreductase</keyword>
<dbReference type="RefSeq" id="WP_378040936.1">
    <property type="nucleotide sequence ID" value="NZ_JBHLWH010000021.1"/>
</dbReference>
<dbReference type="GO" id="GO:0051213">
    <property type="term" value="F:dioxygenase activity"/>
    <property type="evidence" value="ECO:0007669"/>
    <property type="project" value="UniProtKB-KW"/>
</dbReference>